<dbReference type="Proteomes" id="UP001592582">
    <property type="component" value="Unassembled WGS sequence"/>
</dbReference>
<gene>
    <name evidence="4" type="ORF">ACEZDG_15340</name>
</gene>
<dbReference type="Pfam" id="PF13365">
    <property type="entry name" value="Trypsin_2"/>
    <property type="match status" value="1"/>
</dbReference>
<dbReference type="SUPFAM" id="SSF52540">
    <property type="entry name" value="P-loop containing nucleoside triphosphate hydrolases"/>
    <property type="match status" value="1"/>
</dbReference>
<keyword evidence="5" id="KW-1185">Reference proteome</keyword>
<dbReference type="PANTHER" id="PTHR46844:SF1">
    <property type="entry name" value="SLR5058 PROTEIN"/>
    <property type="match status" value="1"/>
</dbReference>
<dbReference type="Gene3D" id="3.40.50.300">
    <property type="entry name" value="P-loop containing nucleotide triphosphate hydrolases"/>
    <property type="match status" value="1"/>
</dbReference>
<keyword evidence="1" id="KW-0547">Nucleotide-binding</keyword>
<dbReference type="InterPro" id="IPR009003">
    <property type="entry name" value="Peptidase_S1_PA"/>
</dbReference>
<sequence length="1080" mass="116897">MHPRRERIAAVFGRSQGSGYLLSGSLVLTAAHLLGDEPPEVVVPGGHGRVRCQVLWSRHDDAVDAALLRPEQPLTGSPTGLPDGGPGPGWLELADLAPRPGAFAIGYPQVQRDAAGELDSEQLSGTLKPGTGVLTGRQVLDSQHQPPPARSDGGSPWAGFSGAAVFLEGRIVGVVRSDPTQWQHGRVALTPSAALLASADFVRACGPLGSAVAASPHGDGFEERLRSYLVAQLGTLQIIGLNRGGEDAESWSLDAGYLSLELLGGVPAQDADALAPVAQRAEQALSGHRRILVRGSAGSGKTTLLQWLATAAARRELPESLADLADCVPLLIRLRAVARREELPSPEEFLAAVAKPLAGHARAAGWVTEQMERGRILLLVDGVDEVPEADRERTRAWLTELMDAYPDVRYVVTTRPSAVREGWLARAGFTELELLPMSRADVAAFIARWHTAAGSGEQYAQWRELLTAAVVSKQDLGRLATSPLMCGLICALNRDRRGYLPEGRMELYAAALEMLLVRRDRERGITGPDGLDLSAEQQIQLLQRLAYWLATNGRAEIGHELAVKILGTVLPAMPAVTGTPEEVLHHLLVRSGLLRRPTTETVDFVHRTFQDYLAAKAAVEDESLGLLARNAHDDQWEDVLRMAVGHGRPRERAQLLRALLAQAEQEPAHRARLWLLAAASLEHATELDPVVRQEVTSAAARLVPPRNDEDAKELATAGPVVLDLLPGPEGLDDATARAVVITATTLADSRAVPLLRQYTDHASVGVRDQLAWAWDRFDLREYGEQVIARLTHGDSLHFVAQSREQLDFLTALGGRSRLQVSGPLTADDLLTLPPGLVELRIHDNPYPFDLGPLLRRSSPAELWISNCHEVVSLAPLAGTAVEQLYLHWNPQLTHPEALADAQGLRTFAAATTPESSLPGLRLPAGLRELHIGQFEASRPRLAGLLGTVTALELLSFDARRLPVVWRGALEGLARLRTVRTINEHLDDLRDQQPLPQVTELQLLLPDGLGALREVARAYPGLRTLRIEAPGLDGVEEQVLEQLAGLHGCEVRIHRHHAPVTPNIFGIGKSHRPVVTGFGIP</sequence>
<evidence type="ECO:0000313" key="5">
    <source>
        <dbReference type="Proteomes" id="UP001592582"/>
    </source>
</evidence>
<dbReference type="PROSITE" id="PS50837">
    <property type="entry name" value="NACHT"/>
    <property type="match status" value="1"/>
</dbReference>
<dbReference type="InterPro" id="IPR027417">
    <property type="entry name" value="P-loop_NTPase"/>
</dbReference>
<dbReference type="SUPFAM" id="SSF52058">
    <property type="entry name" value="L domain-like"/>
    <property type="match status" value="1"/>
</dbReference>
<keyword evidence="2" id="KW-0067">ATP-binding</keyword>
<dbReference type="SUPFAM" id="SSF50494">
    <property type="entry name" value="Trypsin-like serine proteases"/>
    <property type="match status" value="1"/>
</dbReference>
<protein>
    <submittedName>
        <fullName evidence="4">NACHT domain-containing protein</fullName>
    </submittedName>
</protein>
<accession>A0ABV6VA89</accession>
<dbReference type="Pfam" id="PF05729">
    <property type="entry name" value="NACHT"/>
    <property type="match status" value="1"/>
</dbReference>
<dbReference type="PANTHER" id="PTHR46844">
    <property type="entry name" value="SLR5058 PROTEIN"/>
    <property type="match status" value="1"/>
</dbReference>
<dbReference type="EMBL" id="JBHEZX010000006">
    <property type="protein sequence ID" value="MFC1410641.1"/>
    <property type="molecule type" value="Genomic_DNA"/>
</dbReference>
<evidence type="ECO:0000259" key="3">
    <source>
        <dbReference type="PROSITE" id="PS50837"/>
    </source>
</evidence>
<proteinExistence type="predicted"/>
<reference evidence="4 5" key="1">
    <citation type="submission" date="2024-09" db="EMBL/GenBank/DDBJ databases">
        <authorList>
            <person name="Lee S.D."/>
        </authorList>
    </citation>
    <scope>NUCLEOTIDE SEQUENCE [LARGE SCALE GENOMIC DNA]</scope>
    <source>
        <strain evidence="4 5">N1-1</strain>
    </source>
</reference>
<evidence type="ECO:0000256" key="1">
    <source>
        <dbReference type="ARBA" id="ARBA00022741"/>
    </source>
</evidence>
<evidence type="ECO:0000313" key="4">
    <source>
        <dbReference type="EMBL" id="MFC1410641.1"/>
    </source>
</evidence>
<dbReference type="InterPro" id="IPR032675">
    <property type="entry name" value="LRR_dom_sf"/>
</dbReference>
<name>A0ABV6VA89_9ACTN</name>
<feature type="domain" description="NACHT" evidence="3">
    <location>
        <begin position="289"/>
        <end position="620"/>
    </location>
</feature>
<organism evidence="4 5">
    <name type="scientific">Streptacidiphilus alkalitolerans</name>
    <dbReference type="NCBI Taxonomy" id="3342712"/>
    <lineage>
        <taxon>Bacteria</taxon>
        <taxon>Bacillati</taxon>
        <taxon>Actinomycetota</taxon>
        <taxon>Actinomycetes</taxon>
        <taxon>Kitasatosporales</taxon>
        <taxon>Streptomycetaceae</taxon>
        <taxon>Streptacidiphilus</taxon>
    </lineage>
</organism>
<comment type="caution">
    <text evidence="4">The sequence shown here is derived from an EMBL/GenBank/DDBJ whole genome shotgun (WGS) entry which is preliminary data.</text>
</comment>
<evidence type="ECO:0000256" key="2">
    <source>
        <dbReference type="ARBA" id="ARBA00022840"/>
    </source>
</evidence>
<dbReference type="InterPro" id="IPR007111">
    <property type="entry name" value="NACHT_NTPase"/>
</dbReference>
<dbReference type="Gene3D" id="3.80.10.10">
    <property type="entry name" value="Ribonuclease Inhibitor"/>
    <property type="match status" value="1"/>
</dbReference>
<dbReference type="RefSeq" id="WP_380508727.1">
    <property type="nucleotide sequence ID" value="NZ_JBHEZX010000006.1"/>
</dbReference>